<reference evidence="12" key="1">
    <citation type="journal article" date="2012" name="Science">
        <title>The Paleozoic origin of enzymatic lignin decomposition reconstructed from 31 fungal genomes.</title>
        <authorList>
            <person name="Floudas D."/>
            <person name="Binder M."/>
            <person name="Riley R."/>
            <person name="Barry K."/>
            <person name="Blanchette R.A."/>
            <person name="Henrissat B."/>
            <person name="Martinez A.T."/>
            <person name="Otillar R."/>
            <person name="Spatafora J.W."/>
            <person name="Yadav J.S."/>
            <person name="Aerts A."/>
            <person name="Benoit I."/>
            <person name="Boyd A."/>
            <person name="Carlson A."/>
            <person name="Copeland A."/>
            <person name="Coutinho P.M."/>
            <person name="de Vries R.P."/>
            <person name="Ferreira P."/>
            <person name="Findley K."/>
            <person name="Foster B."/>
            <person name="Gaskell J."/>
            <person name="Glotzer D."/>
            <person name="Gorecki P."/>
            <person name="Heitman J."/>
            <person name="Hesse C."/>
            <person name="Hori C."/>
            <person name="Igarashi K."/>
            <person name="Jurgens J.A."/>
            <person name="Kallen N."/>
            <person name="Kersten P."/>
            <person name="Kohler A."/>
            <person name="Kuees U."/>
            <person name="Kumar T.K.A."/>
            <person name="Kuo A."/>
            <person name="LaButti K."/>
            <person name="Larrondo L.F."/>
            <person name="Lindquist E."/>
            <person name="Ling A."/>
            <person name="Lombard V."/>
            <person name="Lucas S."/>
            <person name="Lundell T."/>
            <person name="Martin R."/>
            <person name="McLaughlin D.J."/>
            <person name="Morgenstern I."/>
            <person name="Morin E."/>
            <person name="Murat C."/>
            <person name="Nagy L.G."/>
            <person name="Nolan M."/>
            <person name="Ohm R.A."/>
            <person name="Patyshakuliyeva A."/>
            <person name="Rokas A."/>
            <person name="Ruiz-Duenas F.J."/>
            <person name="Sabat G."/>
            <person name="Salamov A."/>
            <person name="Samejima M."/>
            <person name="Schmutz J."/>
            <person name="Slot J.C."/>
            <person name="St John F."/>
            <person name="Stenlid J."/>
            <person name="Sun H."/>
            <person name="Sun S."/>
            <person name="Syed K."/>
            <person name="Tsang A."/>
            <person name="Wiebenga A."/>
            <person name="Young D."/>
            <person name="Pisabarro A."/>
            <person name="Eastwood D.C."/>
            <person name="Martin F."/>
            <person name="Cullen D."/>
            <person name="Grigoriev I.V."/>
            <person name="Hibbett D.S."/>
        </authorList>
    </citation>
    <scope>NUCLEOTIDE SEQUENCE [LARGE SCALE GENOMIC DNA]</scope>
    <source>
        <strain evidence="12">RWD-64-598 SS2</strain>
    </source>
</reference>
<dbReference type="AlphaFoldDB" id="A0A5M3MAC4"/>
<dbReference type="KEGG" id="cput:CONPUDRAFT_131236"/>
<feature type="region of interest" description="Disordered" evidence="7">
    <location>
        <begin position="1"/>
        <end position="52"/>
    </location>
</feature>
<keyword evidence="2" id="KW-0732">Signal</keyword>
<sequence>MRTEMENLEPHDDHHSPGPVFGGFDHIKRWGTDVRNGSPSSLDSNQGSYTRHRDTAAARTAYRRIIPAMLLTGVVSVLLAVSQTAWGSGPSQDRGHVLNVDAESVSGNGTSTFSGTVANCPGYTLQNLTQNDYGLTASLSLAGDACNAFGNDIANLSIQVVYETDSRLHVHIYDTANQQFTIPDSVIERPAPPVLSYTNSSDLEFNYDASPFAFWITRRSQPDATPLFDTRKQSLPATPIPSTPANGYNVSLDGFELVFEDQYLQIASSLPKGTNIYGLGEVVSSSGFRRDIGAAPGENGTLHAFWARDSADPVDENMYGSHPIYMEHRYDESTGTSSTNGVMLLSSDAMDVILTTPPGSNVSLIEYRVVGGTLDFYFFAGPTASSVIAQYGELIGYPTWQPAWGFGFHLCRWGYHNVSDDIENVAAMRAAGIPLETQWNDIDLYDAFRDFTSDPVSFPGDEMREFIADLSSNHQHYIPIVDAAVPVTVNSSDVYDPYTSGIEQDVWVKNPDGSMYIGQVWPGYTGFADWFAPNTQAWWTQAFQNWSDGGVTFSGIWLDMNEISSFCYYSCGTGANLSDIPPYTPATSVAGWPECYNETLSGPSGNMTVNGTSTDSCTTASGASSATPQKRASVFDIDRRGVGAGDEPGVNLNSPPYAIRNSYGALNSHTIATNATHAGGYAELDVHNMWGLMEEKATHLAVQAVLQGKRPFLISRSTFPSSGKWSGHWLGDNFSTWLYMYYSIQGILQFQLFQVPMVGADTCGFNQNTDEELCNRWMMMSAFVPFYRNHNTYAALSQEPYRWDSVANASRIAIAARYSMLPYWYTLFANSSTTGTPPVRALWYEFPNEPELFGVDRQWLVGSDILITPVLEPGATTVDGIFPGHGNVTWRDWWTHAAVNATSGGNTTLSAPVSTINVHIRDNSALLLHQEPAYTIYETQQGPYELLVSLSASGGAFGTAYVDDGESYPPGDSRTLKFVASPGQLQIQSDGAYDIVQKLETITVLGVTQEPSDVSVQGQTVGNFTYLPATEELVLDSLGLDLNEWTTVNWH</sequence>
<dbReference type="Pfam" id="PF21365">
    <property type="entry name" value="Glyco_hydro_31_3rd"/>
    <property type="match status" value="1"/>
</dbReference>
<evidence type="ECO:0000259" key="10">
    <source>
        <dbReference type="Pfam" id="PF21365"/>
    </source>
</evidence>
<dbReference type="Gene3D" id="3.20.20.80">
    <property type="entry name" value="Glycosidases"/>
    <property type="match status" value="2"/>
</dbReference>
<dbReference type="GO" id="GO:0005975">
    <property type="term" value="P:carbohydrate metabolic process"/>
    <property type="evidence" value="ECO:0007669"/>
    <property type="project" value="InterPro"/>
</dbReference>
<feature type="domain" description="Glycosyl hydrolase family 31 C-terminal" evidence="10">
    <location>
        <begin position="835"/>
        <end position="925"/>
    </location>
</feature>
<dbReference type="PROSITE" id="PS00707">
    <property type="entry name" value="GLYCOSYL_HYDROL_F31_2"/>
    <property type="match status" value="1"/>
</dbReference>
<evidence type="ECO:0000256" key="6">
    <source>
        <dbReference type="RuleBase" id="RU361185"/>
    </source>
</evidence>
<dbReference type="GO" id="GO:0004553">
    <property type="term" value="F:hydrolase activity, hydrolyzing O-glycosyl compounds"/>
    <property type="evidence" value="ECO:0007669"/>
    <property type="project" value="InterPro"/>
</dbReference>
<comment type="caution">
    <text evidence="11">The sequence shown here is derived from an EMBL/GenBank/DDBJ whole genome shotgun (WGS) entry which is preliminary data.</text>
</comment>
<evidence type="ECO:0000259" key="9">
    <source>
        <dbReference type="Pfam" id="PF01055"/>
    </source>
</evidence>
<dbReference type="OMA" id="MVGADAC"/>
<dbReference type="Proteomes" id="UP000053558">
    <property type="component" value="Unassembled WGS sequence"/>
</dbReference>
<dbReference type="SUPFAM" id="SSF51011">
    <property type="entry name" value="Glycosyl hydrolase domain"/>
    <property type="match status" value="1"/>
</dbReference>
<evidence type="ECO:0000256" key="3">
    <source>
        <dbReference type="ARBA" id="ARBA00022801"/>
    </source>
</evidence>
<keyword evidence="3 6" id="KW-0378">Hydrolase</keyword>
<feature type="transmembrane region" description="Helical" evidence="8">
    <location>
        <begin position="65"/>
        <end position="86"/>
    </location>
</feature>
<evidence type="ECO:0000256" key="1">
    <source>
        <dbReference type="ARBA" id="ARBA00007806"/>
    </source>
</evidence>
<dbReference type="InterPro" id="IPR000322">
    <property type="entry name" value="Glyco_hydro_31_TIM"/>
</dbReference>
<dbReference type="InterPro" id="IPR013780">
    <property type="entry name" value="Glyco_hydro_b"/>
</dbReference>
<feature type="domain" description="Glycoside hydrolase family 31 TIM barrel" evidence="9">
    <location>
        <begin position="399"/>
        <end position="827"/>
    </location>
</feature>
<dbReference type="GO" id="GO:0030246">
    <property type="term" value="F:carbohydrate binding"/>
    <property type="evidence" value="ECO:0007669"/>
    <property type="project" value="InterPro"/>
</dbReference>
<organism evidence="11 12">
    <name type="scientific">Coniophora puteana (strain RWD-64-598)</name>
    <name type="common">Brown rot fungus</name>
    <dbReference type="NCBI Taxonomy" id="741705"/>
    <lineage>
        <taxon>Eukaryota</taxon>
        <taxon>Fungi</taxon>
        <taxon>Dikarya</taxon>
        <taxon>Basidiomycota</taxon>
        <taxon>Agaricomycotina</taxon>
        <taxon>Agaricomycetes</taxon>
        <taxon>Agaricomycetidae</taxon>
        <taxon>Boletales</taxon>
        <taxon>Coniophorineae</taxon>
        <taxon>Coniophoraceae</taxon>
        <taxon>Coniophora</taxon>
    </lineage>
</organism>
<keyword evidence="8" id="KW-0472">Membrane</keyword>
<dbReference type="SUPFAM" id="SSF74650">
    <property type="entry name" value="Galactose mutarotase-like"/>
    <property type="match status" value="1"/>
</dbReference>
<dbReference type="Pfam" id="PF01055">
    <property type="entry name" value="Glyco_hydro_31_2nd"/>
    <property type="match status" value="1"/>
</dbReference>
<dbReference type="InterPro" id="IPR011013">
    <property type="entry name" value="Gal_mutarotase_sf_dom"/>
</dbReference>
<dbReference type="InterPro" id="IPR017853">
    <property type="entry name" value="GH"/>
</dbReference>
<dbReference type="InterPro" id="IPR048395">
    <property type="entry name" value="Glyco_hydro_31_C"/>
</dbReference>
<protein>
    <submittedName>
        <fullName evidence="11">Glycoside hydrolase family 31 protein</fullName>
    </submittedName>
</protein>
<dbReference type="PANTHER" id="PTHR22762">
    <property type="entry name" value="ALPHA-GLUCOSIDASE"/>
    <property type="match status" value="1"/>
</dbReference>
<keyword evidence="8" id="KW-1133">Transmembrane helix</keyword>
<evidence type="ECO:0000313" key="12">
    <source>
        <dbReference type="Proteomes" id="UP000053558"/>
    </source>
</evidence>
<dbReference type="PANTHER" id="PTHR22762:SF133">
    <property type="entry name" value="P-TYPE DOMAIN-CONTAINING PROTEIN"/>
    <property type="match status" value="1"/>
</dbReference>
<dbReference type="CDD" id="cd14752">
    <property type="entry name" value="GH31_N"/>
    <property type="match status" value="1"/>
</dbReference>
<name>A0A5M3MAC4_CONPW</name>
<feature type="compositionally biased region" description="Polar residues" evidence="7">
    <location>
        <begin position="35"/>
        <end position="49"/>
    </location>
</feature>
<evidence type="ECO:0000256" key="4">
    <source>
        <dbReference type="ARBA" id="ARBA00023180"/>
    </source>
</evidence>
<dbReference type="Gene3D" id="2.60.40.1760">
    <property type="entry name" value="glycosyl hydrolase (family 31)"/>
    <property type="match status" value="1"/>
</dbReference>
<feature type="compositionally biased region" description="Basic and acidic residues" evidence="7">
    <location>
        <begin position="1"/>
        <end position="16"/>
    </location>
</feature>
<evidence type="ECO:0000256" key="5">
    <source>
        <dbReference type="ARBA" id="ARBA00023295"/>
    </source>
</evidence>
<comment type="similarity">
    <text evidence="1 6">Belongs to the glycosyl hydrolase 31 family.</text>
</comment>
<evidence type="ECO:0000256" key="2">
    <source>
        <dbReference type="ARBA" id="ARBA00022729"/>
    </source>
</evidence>
<dbReference type="OrthoDB" id="5839090at2759"/>
<proteinExistence type="inferred from homology"/>
<keyword evidence="12" id="KW-1185">Reference proteome</keyword>
<dbReference type="InterPro" id="IPR030459">
    <property type="entry name" value="Glyco_hydro_31_CS"/>
</dbReference>
<dbReference type="GeneID" id="19200326"/>
<dbReference type="Gene3D" id="2.60.40.1180">
    <property type="entry name" value="Golgi alpha-mannosidase II"/>
    <property type="match status" value="2"/>
</dbReference>
<evidence type="ECO:0000313" key="11">
    <source>
        <dbReference type="EMBL" id="EIW75794.1"/>
    </source>
</evidence>
<keyword evidence="4" id="KW-0325">Glycoprotein</keyword>
<dbReference type="EMBL" id="JH711587">
    <property type="protein sequence ID" value="EIW75794.1"/>
    <property type="molecule type" value="Genomic_DNA"/>
</dbReference>
<gene>
    <name evidence="11" type="ORF">CONPUDRAFT_131236</name>
</gene>
<evidence type="ECO:0000256" key="7">
    <source>
        <dbReference type="SAM" id="MobiDB-lite"/>
    </source>
</evidence>
<dbReference type="InterPro" id="IPR030458">
    <property type="entry name" value="Glyco_hydro_31_AS"/>
</dbReference>
<dbReference type="PROSITE" id="PS00129">
    <property type="entry name" value="GLYCOSYL_HYDROL_F31_1"/>
    <property type="match status" value="1"/>
</dbReference>
<accession>A0A5M3MAC4</accession>
<keyword evidence="5 6" id="KW-0326">Glycosidase</keyword>
<dbReference type="SUPFAM" id="SSF51445">
    <property type="entry name" value="(Trans)glycosidases"/>
    <property type="match status" value="1"/>
</dbReference>
<evidence type="ECO:0000256" key="8">
    <source>
        <dbReference type="SAM" id="Phobius"/>
    </source>
</evidence>
<dbReference type="CDD" id="cd06602">
    <property type="entry name" value="GH31_MGAM_SI_GAA"/>
    <property type="match status" value="1"/>
</dbReference>
<dbReference type="RefSeq" id="XP_007773815.1">
    <property type="nucleotide sequence ID" value="XM_007775625.1"/>
</dbReference>
<keyword evidence="8" id="KW-0812">Transmembrane</keyword>